<protein>
    <recommendedName>
        <fullName evidence="4">Outer membrane protein assembly factor BamB</fullName>
    </recommendedName>
</protein>
<dbReference type="InterPro" id="IPR017687">
    <property type="entry name" value="BamB"/>
</dbReference>
<proteinExistence type="inferred from homology"/>
<dbReference type="InterPro" id="IPR002372">
    <property type="entry name" value="PQQ_rpt_dom"/>
</dbReference>
<comment type="function">
    <text evidence="4">Part of the outer membrane protein assembly complex, which is involved in assembly and insertion of beta-barrel proteins into the outer membrane.</text>
</comment>
<sequence length="389" mass="41250">MTKLTIKNTKKIILSTALIAVFGGALVACGNKSNDTPPKPLVEFKSSLDAKYVWDTNIGNGNDGQIDLTLTPAIENGVIYTSSYDGYISAVNATTGKRLWSTDTKLQLSSAVAVSGNVAVAGSLRGTLVAVDTSSGKVLWQSALPSSLFSAPTIIDNVIYTQTHDGSISAYNLKDGKQLWTQSIATPDLMLVGNSSPIIYQGLVIAGTSSGSLWGLKTATGEKQWDNPIALPQSGSPAQQMVDITATPIIHNDTLYVATFQGNLISFNTKLGSMNWQKKASIYRNIALGQKAIFTTDTKGDITAYNLKTGDKLWQATELEGRKPSAPLYINNMIAVGDYEGYVHIFNAKTGKYLTRVEIGGDGISATPIAAGTSIIVQTNSGTLAAIQL</sequence>
<keyword evidence="2 4" id="KW-0472">Membrane</keyword>
<evidence type="ECO:0000313" key="7">
    <source>
        <dbReference type="EMBL" id="GGF98415.1"/>
    </source>
</evidence>
<evidence type="ECO:0000256" key="5">
    <source>
        <dbReference type="SAM" id="SignalP"/>
    </source>
</evidence>
<feature type="domain" description="Pyrrolo-quinoline quinone repeat" evidence="6">
    <location>
        <begin position="85"/>
        <end position="315"/>
    </location>
</feature>
<comment type="similarity">
    <text evidence="4">Belongs to the BamB family.</text>
</comment>
<keyword evidence="1 4" id="KW-0732">Signal</keyword>
<dbReference type="PANTHER" id="PTHR34512:SF30">
    <property type="entry name" value="OUTER MEMBRANE PROTEIN ASSEMBLY FACTOR BAMB"/>
    <property type="match status" value="1"/>
</dbReference>
<dbReference type="GO" id="GO:0043165">
    <property type="term" value="P:Gram-negative-bacterium-type cell outer membrane assembly"/>
    <property type="evidence" value="ECO:0007669"/>
    <property type="project" value="UniProtKB-UniRule"/>
</dbReference>
<reference evidence="7" key="2">
    <citation type="submission" date="2020-09" db="EMBL/GenBank/DDBJ databases">
        <authorList>
            <person name="Sun Q."/>
            <person name="Zhou Y."/>
        </authorList>
    </citation>
    <scope>NUCLEOTIDE SEQUENCE</scope>
    <source>
        <strain evidence="7">CGMCC 1.15758</strain>
    </source>
</reference>
<dbReference type="InterPro" id="IPR018391">
    <property type="entry name" value="PQQ_b-propeller_rpt"/>
</dbReference>
<dbReference type="Pfam" id="PF13360">
    <property type="entry name" value="PQQ_2"/>
    <property type="match status" value="1"/>
</dbReference>
<name>A0A8J2Z4W4_9GAMM</name>
<evidence type="ECO:0000256" key="1">
    <source>
        <dbReference type="ARBA" id="ARBA00022729"/>
    </source>
</evidence>
<evidence type="ECO:0000256" key="2">
    <source>
        <dbReference type="ARBA" id="ARBA00023136"/>
    </source>
</evidence>
<dbReference type="SUPFAM" id="SSF50998">
    <property type="entry name" value="Quinoprotein alcohol dehydrogenase-like"/>
    <property type="match status" value="1"/>
</dbReference>
<dbReference type="InterPro" id="IPR015943">
    <property type="entry name" value="WD40/YVTN_repeat-like_dom_sf"/>
</dbReference>
<dbReference type="InterPro" id="IPR011047">
    <property type="entry name" value="Quinoprotein_ADH-like_sf"/>
</dbReference>
<dbReference type="HAMAP" id="MF_00923">
    <property type="entry name" value="OM_assembly_BamB"/>
    <property type="match status" value="1"/>
</dbReference>
<feature type="chain" id="PRO_5035349687" description="Outer membrane protein assembly factor BamB" evidence="5">
    <location>
        <begin position="28"/>
        <end position="389"/>
    </location>
</feature>
<dbReference type="EMBL" id="BMJS01000014">
    <property type="protein sequence ID" value="GGF98415.1"/>
    <property type="molecule type" value="Genomic_DNA"/>
</dbReference>
<keyword evidence="4" id="KW-0449">Lipoprotein</keyword>
<gene>
    <name evidence="4 7" type="primary">bamB</name>
    <name evidence="7" type="ORF">GCM10010995_14570</name>
</gene>
<evidence type="ECO:0000259" key="6">
    <source>
        <dbReference type="Pfam" id="PF13360"/>
    </source>
</evidence>
<comment type="caution">
    <text evidence="7">The sequence shown here is derived from an EMBL/GenBank/DDBJ whole genome shotgun (WGS) entry which is preliminary data.</text>
</comment>
<evidence type="ECO:0000256" key="4">
    <source>
        <dbReference type="HAMAP-Rule" id="MF_00923"/>
    </source>
</evidence>
<dbReference type="GO" id="GO:0051205">
    <property type="term" value="P:protein insertion into membrane"/>
    <property type="evidence" value="ECO:0007669"/>
    <property type="project" value="UniProtKB-UniRule"/>
</dbReference>
<dbReference type="RefSeq" id="WP_157968251.1">
    <property type="nucleotide sequence ID" value="NZ_BMJS01000014.1"/>
</dbReference>
<dbReference type="Proteomes" id="UP000636949">
    <property type="component" value="Unassembled WGS sequence"/>
</dbReference>
<dbReference type="PANTHER" id="PTHR34512">
    <property type="entry name" value="CELL SURFACE PROTEIN"/>
    <property type="match status" value="1"/>
</dbReference>
<dbReference type="NCBIfam" id="TIGR03300">
    <property type="entry name" value="assembly_YfgL"/>
    <property type="match status" value="1"/>
</dbReference>
<dbReference type="OrthoDB" id="5173551at2"/>
<organism evidence="7 8">
    <name type="scientific">Cysteiniphilum litorale</name>
    <dbReference type="NCBI Taxonomy" id="2056700"/>
    <lineage>
        <taxon>Bacteria</taxon>
        <taxon>Pseudomonadati</taxon>
        <taxon>Pseudomonadota</taxon>
        <taxon>Gammaproteobacteria</taxon>
        <taxon>Thiotrichales</taxon>
        <taxon>Fastidiosibacteraceae</taxon>
        <taxon>Cysteiniphilum</taxon>
    </lineage>
</organism>
<keyword evidence="8" id="KW-1185">Reference proteome</keyword>
<keyword evidence="4" id="KW-0564">Palmitate</keyword>
<reference evidence="7" key="1">
    <citation type="journal article" date="2014" name="Int. J. Syst. Evol. Microbiol.">
        <title>Complete genome sequence of Corynebacterium casei LMG S-19264T (=DSM 44701T), isolated from a smear-ripened cheese.</title>
        <authorList>
            <consortium name="US DOE Joint Genome Institute (JGI-PGF)"/>
            <person name="Walter F."/>
            <person name="Albersmeier A."/>
            <person name="Kalinowski J."/>
            <person name="Ruckert C."/>
        </authorList>
    </citation>
    <scope>NUCLEOTIDE SEQUENCE</scope>
    <source>
        <strain evidence="7">CGMCC 1.15758</strain>
    </source>
</reference>
<comment type="subcellular location">
    <subcellularLocation>
        <location evidence="4">Cell outer membrane</location>
        <topology evidence="4">Lipid-anchor</topology>
    </subcellularLocation>
</comment>
<accession>A0A8J2Z4W4</accession>
<dbReference type="PROSITE" id="PS51257">
    <property type="entry name" value="PROKAR_LIPOPROTEIN"/>
    <property type="match status" value="1"/>
</dbReference>
<dbReference type="Gene3D" id="2.130.10.10">
    <property type="entry name" value="YVTN repeat-like/Quinoprotein amine dehydrogenase"/>
    <property type="match status" value="1"/>
</dbReference>
<keyword evidence="3 4" id="KW-0998">Cell outer membrane</keyword>
<comment type="subunit">
    <text evidence="4">Part of the Bam complex.</text>
</comment>
<dbReference type="SMART" id="SM00564">
    <property type="entry name" value="PQQ"/>
    <property type="match status" value="7"/>
</dbReference>
<dbReference type="GO" id="GO:0009279">
    <property type="term" value="C:cell outer membrane"/>
    <property type="evidence" value="ECO:0007669"/>
    <property type="project" value="UniProtKB-SubCell"/>
</dbReference>
<evidence type="ECO:0000256" key="3">
    <source>
        <dbReference type="ARBA" id="ARBA00023237"/>
    </source>
</evidence>
<dbReference type="AlphaFoldDB" id="A0A8J2Z4W4"/>
<feature type="signal peptide" evidence="5">
    <location>
        <begin position="1"/>
        <end position="27"/>
    </location>
</feature>
<evidence type="ECO:0000313" key="8">
    <source>
        <dbReference type="Proteomes" id="UP000636949"/>
    </source>
</evidence>